<evidence type="ECO:0000313" key="6">
    <source>
        <dbReference type="Proteomes" id="UP000186406"/>
    </source>
</evidence>
<sequence length="381" mass="41050">MRVATFALFLAGTMAAAGTLSVPARAAEGNVPAPATEAEAAPHQRTLVALAVERYIRPAYANVADAANGLRTATVRYCAQPSATNMKGLENAFRDTLVAWGGVDFLRFGPATTDHRLERISFWPDPRNFVERQLRTLLASPDLDSFDLDRLKGQSAAVQGLPAFERLMLAPARDGSEKVDPDSDAFSRRCRLAGLIATNIGDIADTIRDAWIDPDGISHQMLQPGPDDPLYRTEAEAADEILKALLTGIEQVRDLAITPALGATPEDARPLRFPYVRSGNTLALIAANITGLRQLIEASGIADNLRPEQSWLRTSLLFELGNAERVLKSIDEPPMEMAADPKSRAKLNYVRITLGSIRDTIAGPLASAVGLNVGFNALDGD</sequence>
<dbReference type="EMBL" id="FRXO01000010">
    <property type="protein sequence ID" value="SHO67090.1"/>
    <property type="molecule type" value="Genomic_DNA"/>
</dbReference>
<dbReference type="InterPro" id="IPR034984">
    <property type="entry name" value="Imelysin-like_IPPA"/>
</dbReference>
<organism evidence="5 6">
    <name type="scientific">Pseudoxanthobacter soli DSM 19599</name>
    <dbReference type="NCBI Taxonomy" id="1123029"/>
    <lineage>
        <taxon>Bacteria</taxon>
        <taxon>Pseudomonadati</taxon>
        <taxon>Pseudomonadota</taxon>
        <taxon>Alphaproteobacteria</taxon>
        <taxon>Hyphomicrobiales</taxon>
        <taxon>Segnochrobactraceae</taxon>
        <taxon>Pseudoxanthobacter</taxon>
    </lineage>
</organism>
<evidence type="ECO:0000313" key="5">
    <source>
        <dbReference type="EMBL" id="SHO67090.1"/>
    </source>
</evidence>
<evidence type="ECO:0000256" key="3">
    <source>
        <dbReference type="SAM" id="SignalP"/>
    </source>
</evidence>
<gene>
    <name evidence="5" type="ORF">SAMN02745172_03754</name>
</gene>
<keyword evidence="2 3" id="KW-0732">Signal</keyword>
<dbReference type="Proteomes" id="UP000186406">
    <property type="component" value="Unassembled WGS sequence"/>
</dbReference>
<name>A0A1M7ZQ95_9HYPH</name>
<evidence type="ECO:0000256" key="2">
    <source>
        <dbReference type="ARBA" id="ARBA00022729"/>
    </source>
</evidence>
<dbReference type="InterPro" id="IPR018976">
    <property type="entry name" value="Imelysin-like"/>
</dbReference>
<feature type="signal peptide" evidence="3">
    <location>
        <begin position="1"/>
        <end position="26"/>
    </location>
</feature>
<protein>
    <recommendedName>
        <fullName evidence="4">Imelysin-like domain-containing protein</fullName>
    </recommendedName>
</protein>
<evidence type="ECO:0000259" key="4">
    <source>
        <dbReference type="Pfam" id="PF09375"/>
    </source>
</evidence>
<accession>A0A1M7ZQ95</accession>
<evidence type="ECO:0000256" key="1">
    <source>
        <dbReference type="ARBA" id="ARBA00004196"/>
    </source>
</evidence>
<dbReference type="STRING" id="1123029.SAMN02745172_03754"/>
<dbReference type="Pfam" id="PF09375">
    <property type="entry name" value="Peptidase_M75"/>
    <property type="match status" value="1"/>
</dbReference>
<dbReference type="AlphaFoldDB" id="A0A1M7ZQ95"/>
<proteinExistence type="predicted"/>
<dbReference type="CDD" id="cd14659">
    <property type="entry name" value="Imelysin-like_IPPA"/>
    <property type="match status" value="1"/>
</dbReference>
<dbReference type="OrthoDB" id="5729110at2"/>
<reference evidence="5 6" key="1">
    <citation type="submission" date="2016-12" db="EMBL/GenBank/DDBJ databases">
        <authorList>
            <person name="Song W.-J."/>
            <person name="Kurnit D.M."/>
        </authorList>
    </citation>
    <scope>NUCLEOTIDE SEQUENCE [LARGE SCALE GENOMIC DNA]</scope>
    <source>
        <strain evidence="5 6">DSM 19599</strain>
    </source>
</reference>
<feature type="domain" description="Imelysin-like" evidence="4">
    <location>
        <begin position="56"/>
        <end position="348"/>
    </location>
</feature>
<comment type="subcellular location">
    <subcellularLocation>
        <location evidence="1">Cell envelope</location>
    </subcellularLocation>
</comment>
<dbReference type="InterPro" id="IPR038352">
    <property type="entry name" value="Imelysin_sf"/>
</dbReference>
<feature type="chain" id="PRO_5012093854" description="Imelysin-like domain-containing protein" evidence="3">
    <location>
        <begin position="27"/>
        <end position="381"/>
    </location>
</feature>
<dbReference type="RefSeq" id="WP_073631573.1">
    <property type="nucleotide sequence ID" value="NZ_FRXO01000010.1"/>
</dbReference>
<keyword evidence="6" id="KW-1185">Reference proteome</keyword>
<dbReference type="Gene3D" id="1.20.1420.20">
    <property type="entry name" value="M75 peptidase, HXXE motif"/>
    <property type="match status" value="1"/>
</dbReference>
<dbReference type="GO" id="GO:0030313">
    <property type="term" value="C:cell envelope"/>
    <property type="evidence" value="ECO:0007669"/>
    <property type="project" value="UniProtKB-SubCell"/>
</dbReference>